<protein>
    <submittedName>
        <fullName evidence="8">Ferredoxin</fullName>
    </submittedName>
</protein>
<evidence type="ECO:0000256" key="7">
    <source>
        <dbReference type="ARBA" id="ARBA00023291"/>
    </source>
</evidence>
<proteinExistence type="predicted"/>
<keyword evidence="4" id="KW-0249">Electron transport</keyword>
<accession>A0ABP3ZFF8</accession>
<evidence type="ECO:0000313" key="8">
    <source>
        <dbReference type="EMBL" id="GAA0920927.1"/>
    </source>
</evidence>
<keyword evidence="7" id="KW-0003">3Fe-4S</keyword>
<dbReference type="RefSeq" id="WP_343949403.1">
    <property type="nucleotide sequence ID" value="NZ_BAAAHQ010000008.1"/>
</dbReference>
<organism evidence="8 9">
    <name type="scientific">Nonomuraea longicatena</name>
    <dbReference type="NCBI Taxonomy" id="83682"/>
    <lineage>
        <taxon>Bacteria</taxon>
        <taxon>Bacillati</taxon>
        <taxon>Actinomycetota</taxon>
        <taxon>Actinomycetes</taxon>
        <taxon>Streptosporangiales</taxon>
        <taxon>Streptosporangiaceae</taxon>
        <taxon>Nonomuraea</taxon>
    </lineage>
</organism>
<dbReference type="Gene3D" id="3.30.70.20">
    <property type="match status" value="1"/>
</dbReference>
<evidence type="ECO:0000313" key="9">
    <source>
        <dbReference type="Proteomes" id="UP001501578"/>
    </source>
</evidence>
<dbReference type="Proteomes" id="UP001501578">
    <property type="component" value="Unassembled WGS sequence"/>
</dbReference>
<dbReference type="PANTHER" id="PTHR36923">
    <property type="entry name" value="FERREDOXIN"/>
    <property type="match status" value="1"/>
</dbReference>
<evidence type="ECO:0000256" key="6">
    <source>
        <dbReference type="ARBA" id="ARBA00023014"/>
    </source>
</evidence>
<evidence type="ECO:0000256" key="1">
    <source>
        <dbReference type="ARBA" id="ARBA00001927"/>
    </source>
</evidence>
<evidence type="ECO:0000256" key="3">
    <source>
        <dbReference type="ARBA" id="ARBA00022723"/>
    </source>
</evidence>
<evidence type="ECO:0000256" key="5">
    <source>
        <dbReference type="ARBA" id="ARBA00023004"/>
    </source>
</evidence>
<keyword evidence="2" id="KW-0813">Transport</keyword>
<comment type="cofactor">
    <cofactor evidence="1">
        <name>[3Fe-4S] cluster</name>
        <dbReference type="ChEBI" id="CHEBI:21137"/>
    </cofactor>
</comment>
<dbReference type="InterPro" id="IPR051269">
    <property type="entry name" value="Fe-S_cluster_ET"/>
</dbReference>
<evidence type="ECO:0000256" key="2">
    <source>
        <dbReference type="ARBA" id="ARBA00022448"/>
    </source>
</evidence>
<evidence type="ECO:0000256" key="4">
    <source>
        <dbReference type="ARBA" id="ARBA00022982"/>
    </source>
</evidence>
<comment type="caution">
    <text evidence="8">The sequence shown here is derived from an EMBL/GenBank/DDBJ whole genome shotgun (WGS) entry which is preliminary data.</text>
</comment>
<keyword evidence="3" id="KW-0479">Metal-binding</keyword>
<sequence>MKVKVDELVCEANAVCVGLAPEVFDVDEEDQLHILLPEVPQEMADRVRHAVRSCPKAALSLEE</sequence>
<gene>
    <name evidence="8" type="ORF">GCM10009560_19420</name>
</gene>
<dbReference type="EMBL" id="BAAAHQ010000008">
    <property type="protein sequence ID" value="GAA0920927.1"/>
    <property type="molecule type" value="Genomic_DNA"/>
</dbReference>
<keyword evidence="6" id="KW-0411">Iron-sulfur</keyword>
<keyword evidence="5" id="KW-0408">Iron</keyword>
<reference evidence="9" key="1">
    <citation type="journal article" date="2019" name="Int. J. Syst. Evol. Microbiol.">
        <title>The Global Catalogue of Microorganisms (GCM) 10K type strain sequencing project: providing services to taxonomists for standard genome sequencing and annotation.</title>
        <authorList>
            <consortium name="The Broad Institute Genomics Platform"/>
            <consortium name="The Broad Institute Genome Sequencing Center for Infectious Disease"/>
            <person name="Wu L."/>
            <person name="Ma J."/>
        </authorList>
    </citation>
    <scope>NUCLEOTIDE SEQUENCE [LARGE SCALE GENOMIC DNA]</scope>
    <source>
        <strain evidence="9">JCM 11136</strain>
    </source>
</reference>
<dbReference type="Pfam" id="PF13459">
    <property type="entry name" value="Fer4_15"/>
    <property type="match status" value="1"/>
</dbReference>
<dbReference type="PANTHER" id="PTHR36923:SF3">
    <property type="entry name" value="FERREDOXIN"/>
    <property type="match status" value="1"/>
</dbReference>
<keyword evidence="9" id="KW-1185">Reference proteome</keyword>
<name>A0ABP3ZFF8_9ACTN</name>
<dbReference type="SUPFAM" id="SSF54862">
    <property type="entry name" value="4Fe-4S ferredoxins"/>
    <property type="match status" value="1"/>
</dbReference>